<proteinExistence type="predicted"/>
<protein>
    <submittedName>
        <fullName evidence="1">Uncharacterized protein</fullName>
    </submittedName>
</protein>
<dbReference type="AlphaFoldDB" id="A0A8T0SPG0"/>
<name>A0A8T0SPG0_PANVG</name>
<comment type="caution">
    <text evidence="1">The sequence shown here is derived from an EMBL/GenBank/DDBJ whole genome shotgun (WGS) entry which is preliminary data.</text>
</comment>
<gene>
    <name evidence="1" type="ORF">PVAP13_5KG407014</name>
</gene>
<evidence type="ECO:0000313" key="2">
    <source>
        <dbReference type="Proteomes" id="UP000823388"/>
    </source>
</evidence>
<accession>A0A8T0SPG0</accession>
<organism evidence="1 2">
    <name type="scientific">Panicum virgatum</name>
    <name type="common">Blackwell switchgrass</name>
    <dbReference type="NCBI Taxonomy" id="38727"/>
    <lineage>
        <taxon>Eukaryota</taxon>
        <taxon>Viridiplantae</taxon>
        <taxon>Streptophyta</taxon>
        <taxon>Embryophyta</taxon>
        <taxon>Tracheophyta</taxon>
        <taxon>Spermatophyta</taxon>
        <taxon>Magnoliopsida</taxon>
        <taxon>Liliopsida</taxon>
        <taxon>Poales</taxon>
        <taxon>Poaceae</taxon>
        <taxon>PACMAD clade</taxon>
        <taxon>Panicoideae</taxon>
        <taxon>Panicodae</taxon>
        <taxon>Paniceae</taxon>
        <taxon>Panicinae</taxon>
        <taxon>Panicum</taxon>
        <taxon>Panicum sect. Hiantes</taxon>
    </lineage>
</organism>
<dbReference type="EMBL" id="CM029045">
    <property type="protein sequence ID" value="KAG2599005.1"/>
    <property type="molecule type" value="Genomic_DNA"/>
</dbReference>
<dbReference type="Proteomes" id="UP000823388">
    <property type="component" value="Chromosome 5K"/>
</dbReference>
<reference evidence="1" key="1">
    <citation type="submission" date="2020-05" db="EMBL/GenBank/DDBJ databases">
        <title>WGS assembly of Panicum virgatum.</title>
        <authorList>
            <person name="Lovell J.T."/>
            <person name="Jenkins J."/>
            <person name="Shu S."/>
            <person name="Juenger T.E."/>
            <person name="Schmutz J."/>
        </authorList>
    </citation>
    <scope>NUCLEOTIDE SEQUENCE</scope>
    <source>
        <strain evidence="1">AP13</strain>
    </source>
</reference>
<evidence type="ECO:0000313" key="1">
    <source>
        <dbReference type="EMBL" id="KAG2599005.1"/>
    </source>
</evidence>
<keyword evidence="2" id="KW-1185">Reference proteome</keyword>
<sequence>MEYGVASHAAPLAAVLQAGQLSRLPLVPPSLPSIQGVVYWQPPESATNKIERIIREPVVSRYGSDDGLLEHREALLEKAMQRE</sequence>